<evidence type="ECO:0000313" key="2">
    <source>
        <dbReference type="EMBL" id="CRG91082.1"/>
    </source>
</evidence>
<accession>A0A0U1M6U5</accession>
<dbReference type="AlphaFoldDB" id="A0A0U1M6U5"/>
<keyword evidence="3" id="KW-1185">Reference proteome</keyword>
<feature type="region of interest" description="Disordered" evidence="1">
    <location>
        <begin position="106"/>
        <end position="150"/>
    </location>
</feature>
<sequence length="150" mass="16837">MLGLCEDLRGRAIADLDQIIEKLESSSNDAPLKPAKRMLETQDAEYNTSKRAMITSDNVEDMLSMPSGEAQRDIPEFFEDGSVFEGVDLFAPPLFRDFPQPPVNNFDPPFFETSSLEDHIGIPDNTTEPYLSADLASHETIDQWAQEEQP</sequence>
<gene>
    <name evidence="2" type="ORF">PISL3812_08130</name>
</gene>
<dbReference type="Proteomes" id="UP000054383">
    <property type="component" value="Unassembled WGS sequence"/>
</dbReference>
<reference evidence="2 3" key="1">
    <citation type="submission" date="2015-04" db="EMBL/GenBank/DDBJ databases">
        <authorList>
            <person name="Syromyatnikov M.Y."/>
            <person name="Popov V.N."/>
        </authorList>
    </citation>
    <scope>NUCLEOTIDE SEQUENCE [LARGE SCALE GENOMIC DNA]</scope>
    <source>
        <strain evidence="2">WF-38-12</strain>
    </source>
</reference>
<organism evidence="2 3">
    <name type="scientific">Talaromyces islandicus</name>
    <name type="common">Penicillium islandicum</name>
    <dbReference type="NCBI Taxonomy" id="28573"/>
    <lineage>
        <taxon>Eukaryota</taxon>
        <taxon>Fungi</taxon>
        <taxon>Dikarya</taxon>
        <taxon>Ascomycota</taxon>
        <taxon>Pezizomycotina</taxon>
        <taxon>Eurotiomycetes</taxon>
        <taxon>Eurotiomycetidae</taxon>
        <taxon>Eurotiales</taxon>
        <taxon>Trichocomaceae</taxon>
        <taxon>Talaromyces</taxon>
        <taxon>Talaromyces sect. Islandici</taxon>
    </lineage>
</organism>
<evidence type="ECO:0000256" key="1">
    <source>
        <dbReference type="SAM" id="MobiDB-lite"/>
    </source>
</evidence>
<dbReference type="EMBL" id="CVMT01000009">
    <property type="protein sequence ID" value="CRG91082.1"/>
    <property type="molecule type" value="Genomic_DNA"/>
</dbReference>
<evidence type="ECO:0000313" key="3">
    <source>
        <dbReference type="Proteomes" id="UP000054383"/>
    </source>
</evidence>
<proteinExistence type="predicted"/>
<name>A0A0U1M6U5_TALIS</name>
<dbReference type="OrthoDB" id="10340209at2759"/>
<protein>
    <submittedName>
        <fullName evidence="2">Uncharacterized protein</fullName>
    </submittedName>
</protein>